<sequence>MKNWRVRFLNWLAKLLKVDLTAYNPKDLLQINNAVYRVETLETDPLLVDERIRQSWIQYMAETGKRDPFIDYYKTQYLKYAAHDIGEKIVKHNAYQLFGYQEPNQRGETIKARFRMVLPVN</sequence>
<evidence type="ECO:0000313" key="2">
    <source>
        <dbReference type="Proteomes" id="UP000658258"/>
    </source>
</evidence>
<name>A0ABQ3I4Z2_9BACT</name>
<gene>
    <name evidence="1" type="ORF">GCM10011340_19930</name>
</gene>
<comment type="caution">
    <text evidence="1">The sequence shown here is derived from an EMBL/GenBank/DDBJ whole genome shotgun (WGS) entry which is preliminary data.</text>
</comment>
<organism evidence="1 2">
    <name type="scientific">Roseivirga thermotolerans</name>
    <dbReference type="NCBI Taxonomy" id="1758176"/>
    <lineage>
        <taxon>Bacteria</taxon>
        <taxon>Pseudomonadati</taxon>
        <taxon>Bacteroidota</taxon>
        <taxon>Cytophagia</taxon>
        <taxon>Cytophagales</taxon>
        <taxon>Roseivirgaceae</taxon>
        <taxon>Roseivirga</taxon>
    </lineage>
</organism>
<proteinExistence type="predicted"/>
<dbReference type="RefSeq" id="WP_189630111.1">
    <property type="nucleotide sequence ID" value="NZ_BNAG01000003.1"/>
</dbReference>
<reference evidence="2" key="1">
    <citation type="journal article" date="2019" name="Int. J. Syst. Evol. Microbiol.">
        <title>The Global Catalogue of Microorganisms (GCM) 10K type strain sequencing project: providing services to taxonomists for standard genome sequencing and annotation.</title>
        <authorList>
            <consortium name="The Broad Institute Genomics Platform"/>
            <consortium name="The Broad Institute Genome Sequencing Center for Infectious Disease"/>
            <person name="Wu L."/>
            <person name="Ma J."/>
        </authorList>
    </citation>
    <scope>NUCLEOTIDE SEQUENCE [LARGE SCALE GENOMIC DNA]</scope>
    <source>
        <strain evidence="2">CGMCC 1.15111</strain>
    </source>
</reference>
<dbReference type="Proteomes" id="UP000658258">
    <property type="component" value="Unassembled WGS sequence"/>
</dbReference>
<keyword evidence="2" id="KW-1185">Reference proteome</keyword>
<accession>A0ABQ3I4Z2</accession>
<dbReference type="EMBL" id="BNAG01000003">
    <property type="protein sequence ID" value="GHE64934.1"/>
    <property type="molecule type" value="Genomic_DNA"/>
</dbReference>
<protein>
    <submittedName>
        <fullName evidence="1">Uncharacterized protein</fullName>
    </submittedName>
</protein>
<evidence type="ECO:0000313" key="1">
    <source>
        <dbReference type="EMBL" id="GHE64934.1"/>
    </source>
</evidence>